<dbReference type="OrthoDB" id="3065114at2759"/>
<dbReference type="AlphaFoldDB" id="A0A6A4HJH1"/>
<evidence type="ECO:0000259" key="5">
    <source>
        <dbReference type="PROSITE" id="PS50865"/>
    </source>
</evidence>
<evidence type="ECO:0000256" key="2">
    <source>
        <dbReference type="ARBA" id="ARBA00022771"/>
    </source>
</evidence>
<evidence type="ECO:0000313" key="6">
    <source>
        <dbReference type="EMBL" id="KAE9397691.1"/>
    </source>
</evidence>
<proteinExistence type="predicted"/>
<evidence type="ECO:0000256" key="1">
    <source>
        <dbReference type="ARBA" id="ARBA00022723"/>
    </source>
</evidence>
<dbReference type="EMBL" id="ML769493">
    <property type="protein sequence ID" value="KAE9397691.1"/>
    <property type="molecule type" value="Genomic_DNA"/>
</dbReference>
<dbReference type="PROSITE" id="PS50865">
    <property type="entry name" value="ZF_MYND_2"/>
    <property type="match status" value="1"/>
</dbReference>
<sequence length="633" mass="72222">MSEFIPFLALCQLLTISFVSYTLFIVTHTCEEAFNITMSIRLQLLERRALSGSSESNEKALYELCSLGTKDARIFAHIFPTLLRFLSKKRLPQVTKCSHAIPLLTSEIITVIHVLCTISTGMTLRDSGAGRNSIILGPSVREYWPTIYRWCHFLHNSFVESDLAIYGTCGEAALSALSCVSEVFALLLRIKIISLQEIKAIPGAGALMVRVHLCALADYLVSGFSGHIFDAFKFSNDWDTHWKTIYSQTAALIDPRLISLATKNLCRITLQRPLDYHSLANCFKFLAGVVSSSSSLNEHFLRSRSVYFTTHLIRQISKIISCPSFEREYAINGYYFLETWKWSMKYLYFALEHGGSESIVLALNSGLLQALWKVTKCNFPQQLHFSVMPQSFTDLIGLISTASIYRSVHWQKPLERLFDKSPLIDIQKSGVSIWVQFRTLVKKRIKLRYRYEANGIMFCSNPECKSPPSCKVFRCSRCMIAFYCSRSCQKAHWIDKHRKDCDDHVNNWEDGHPRPAEERDMTLIQHIVLSELWSIRHGLLQRQTDYRRSSSLPLPPILINFVDFTQLHQELGMKVLTPEEARRNYPGRLDTQLDSCVEELQEGVGIGPIVIVKLPHPGQAMYISMTLKDPNFG</sequence>
<keyword evidence="2 4" id="KW-0863">Zinc-finger</keyword>
<keyword evidence="7" id="KW-1185">Reference proteome</keyword>
<dbReference type="GO" id="GO:0008270">
    <property type="term" value="F:zinc ion binding"/>
    <property type="evidence" value="ECO:0007669"/>
    <property type="project" value="UniProtKB-KW"/>
</dbReference>
<reference evidence="6" key="1">
    <citation type="journal article" date="2019" name="Environ. Microbiol.">
        <title>Fungal ecological strategies reflected in gene transcription - a case study of two litter decomposers.</title>
        <authorList>
            <person name="Barbi F."/>
            <person name="Kohler A."/>
            <person name="Barry K."/>
            <person name="Baskaran P."/>
            <person name="Daum C."/>
            <person name="Fauchery L."/>
            <person name="Ihrmark K."/>
            <person name="Kuo A."/>
            <person name="LaButti K."/>
            <person name="Lipzen A."/>
            <person name="Morin E."/>
            <person name="Grigoriev I.V."/>
            <person name="Henrissat B."/>
            <person name="Lindahl B."/>
            <person name="Martin F."/>
        </authorList>
    </citation>
    <scope>NUCLEOTIDE SEQUENCE</scope>
    <source>
        <strain evidence="6">JB14</strain>
    </source>
</reference>
<protein>
    <recommendedName>
        <fullName evidence="5">MYND-type domain-containing protein</fullName>
    </recommendedName>
</protein>
<evidence type="ECO:0000313" key="7">
    <source>
        <dbReference type="Proteomes" id="UP000799118"/>
    </source>
</evidence>
<feature type="domain" description="MYND-type" evidence="5">
    <location>
        <begin position="456"/>
        <end position="501"/>
    </location>
</feature>
<organism evidence="6 7">
    <name type="scientific">Gymnopus androsaceus JB14</name>
    <dbReference type="NCBI Taxonomy" id="1447944"/>
    <lineage>
        <taxon>Eukaryota</taxon>
        <taxon>Fungi</taxon>
        <taxon>Dikarya</taxon>
        <taxon>Basidiomycota</taxon>
        <taxon>Agaricomycotina</taxon>
        <taxon>Agaricomycetes</taxon>
        <taxon>Agaricomycetidae</taxon>
        <taxon>Agaricales</taxon>
        <taxon>Marasmiineae</taxon>
        <taxon>Omphalotaceae</taxon>
        <taxon>Gymnopus</taxon>
    </lineage>
</organism>
<dbReference type="Proteomes" id="UP000799118">
    <property type="component" value="Unassembled WGS sequence"/>
</dbReference>
<evidence type="ECO:0000256" key="3">
    <source>
        <dbReference type="ARBA" id="ARBA00022833"/>
    </source>
</evidence>
<gene>
    <name evidence="6" type="ORF">BT96DRAFT_62353</name>
</gene>
<dbReference type="Gene3D" id="6.10.140.2220">
    <property type="match status" value="1"/>
</dbReference>
<dbReference type="Pfam" id="PF01753">
    <property type="entry name" value="zf-MYND"/>
    <property type="match status" value="1"/>
</dbReference>
<dbReference type="SUPFAM" id="SSF144232">
    <property type="entry name" value="HIT/MYND zinc finger-like"/>
    <property type="match status" value="1"/>
</dbReference>
<evidence type="ECO:0000256" key="4">
    <source>
        <dbReference type="PROSITE-ProRule" id="PRU00134"/>
    </source>
</evidence>
<accession>A0A6A4HJH1</accession>
<name>A0A6A4HJH1_9AGAR</name>
<keyword evidence="1" id="KW-0479">Metal-binding</keyword>
<dbReference type="InterPro" id="IPR002893">
    <property type="entry name" value="Znf_MYND"/>
</dbReference>
<keyword evidence="3" id="KW-0862">Zinc</keyword>
<dbReference type="PROSITE" id="PS01360">
    <property type="entry name" value="ZF_MYND_1"/>
    <property type="match status" value="1"/>
</dbReference>